<gene>
    <name evidence="1" type="ORF">NGRA_2799</name>
</gene>
<evidence type="ECO:0000313" key="1">
    <source>
        <dbReference type="EMBL" id="KAF9761191.1"/>
    </source>
</evidence>
<dbReference type="Proteomes" id="UP000740883">
    <property type="component" value="Unassembled WGS sequence"/>
</dbReference>
<name>A0A9P6KY35_9MICR</name>
<protein>
    <submittedName>
        <fullName evidence="1">Uncharacterized protein</fullName>
    </submittedName>
</protein>
<dbReference type="AlphaFoldDB" id="A0A9P6KY35"/>
<comment type="caution">
    <text evidence="1">The sequence shown here is derived from an EMBL/GenBank/DDBJ whole genome shotgun (WGS) entry which is preliminary data.</text>
</comment>
<accession>A0A9P6KY35</accession>
<evidence type="ECO:0000313" key="2">
    <source>
        <dbReference type="Proteomes" id="UP000740883"/>
    </source>
</evidence>
<keyword evidence="2" id="KW-1185">Reference proteome</keyword>
<reference evidence="1 2" key="1">
    <citation type="journal article" date="2020" name="Genome Biol. Evol.">
        <title>Comparative genomics of strictly vertically transmitted, feminizing microsporidia endosymbionts of amphipod crustaceans.</title>
        <authorList>
            <person name="Cormier A."/>
            <person name="Chebbi M.A."/>
            <person name="Giraud I."/>
            <person name="Wattier R."/>
            <person name="Teixeira M."/>
            <person name="Gilbert C."/>
            <person name="Rigaud T."/>
            <person name="Cordaux R."/>
        </authorList>
    </citation>
    <scope>NUCLEOTIDE SEQUENCE [LARGE SCALE GENOMIC DNA]</scope>
    <source>
        <strain evidence="1 2">Ou3-Ou53</strain>
    </source>
</reference>
<dbReference type="EMBL" id="SBJO01000391">
    <property type="protein sequence ID" value="KAF9761191.1"/>
    <property type="molecule type" value="Genomic_DNA"/>
</dbReference>
<sequence length="201" mass="24290">MALTIWFIALNLYNKLFDNHEELIIQDNKPKDLIYENKITHIKQTEENTCLEKRELDYNTEYDEFKSFIFISSLPFFNCDNFIVRTLDNKTPEDFKIVSMKVDPLNSRENITKIIIIFLVRRTVEERAFNLIYSNYNMSYVTISTLLWCRSDSKLYPININDDVRRYKDYWFNVYEDGELIPYFKYPSDLISQFREELINA</sequence>
<proteinExistence type="predicted"/>
<organism evidence="1 2">
    <name type="scientific">Nosema granulosis</name>
    <dbReference type="NCBI Taxonomy" id="83296"/>
    <lineage>
        <taxon>Eukaryota</taxon>
        <taxon>Fungi</taxon>
        <taxon>Fungi incertae sedis</taxon>
        <taxon>Microsporidia</taxon>
        <taxon>Nosematidae</taxon>
        <taxon>Nosema</taxon>
    </lineage>
</organism>